<dbReference type="Proteomes" id="UP000594260">
    <property type="component" value="Unplaced"/>
</dbReference>
<feature type="region of interest" description="Disordered" evidence="6">
    <location>
        <begin position="97"/>
        <end position="140"/>
    </location>
</feature>
<dbReference type="FunFam" id="3.30.160.60:FF:002343">
    <property type="entry name" value="Zinc finger protein 33A"/>
    <property type="match status" value="1"/>
</dbReference>
<keyword evidence="4" id="KW-0862">Zinc</keyword>
<sequence>MNDASVDTHLCIRCNETIVGIGAYLDHRREDCLGSTGSIASTSVVTLANTANTASGLPSSIVPVRDVLDIPFLPDAPELPDFFLSLDLQRITPLVEPVDVDEAAENEDNEDNDEDEDDTDPLRPPRGHTGGKWRPGSRPSIMNGLSFHRVTLQDHSPERLPDILEKMGCAPCGRIFRDKYTYQRHLESALHRKRSLRNAKMIQEQYEPSMEIQPPELIIGNLLKRTRSSRMHKEVANPLLGESQQTKETIKKAQYRCSLCFRWFHNFRRLHLHMAEHRQLDGLCCSHCPQKFSEERELRLHLKTHKEHHTCCGTIFTTTKGYREHKERVHVAIREWLSCSSCKRKYQTGRALREHVCGNSEEKIPCSDCNYRGSRKNLALHKRTHFDDKRYKCPKCKLVFTRHGQLWRHLKLHKGDKTYQCPYCDYSCVLIENLRAHILKGSKHKGLYVYPCKKCSFGTNSAIEAKYHADLHQVC</sequence>
<feature type="domain" description="C2H2-type" evidence="7">
    <location>
        <begin position="391"/>
        <end position="418"/>
    </location>
</feature>
<dbReference type="PANTHER" id="PTHR24379">
    <property type="entry name" value="KRAB AND ZINC FINGER DOMAIN-CONTAINING"/>
    <property type="match status" value="1"/>
</dbReference>
<dbReference type="SMART" id="SM00355">
    <property type="entry name" value="ZnF_C2H2"/>
    <property type="match status" value="9"/>
</dbReference>
<evidence type="ECO:0000256" key="6">
    <source>
        <dbReference type="SAM" id="MobiDB-lite"/>
    </source>
</evidence>
<dbReference type="RefSeq" id="XP_022661992.1">
    <property type="nucleotide sequence ID" value="XM_022806257.1"/>
</dbReference>
<dbReference type="GO" id="GO:0008270">
    <property type="term" value="F:zinc ion binding"/>
    <property type="evidence" value="ECO:0007669"/>
    <property type="project" value="UniProtKB-KW"/>
</dbReference>
<dbReference type="EnsemblMetazoa" id="XM_022806256">
    <property type="protein sequence ID" value="XP_022661991"/>
    <property type="gene ID" value="LOC111250677"/>
</dbReference>
<protein>
    <recommendedName>
        <fullName evidence="7">C2H2-type domain-containing protein</fullName>
    </recommendedName>
</protein>
<dbReference type="EnsemblMetazoa" id="XM_022806257">
    <property type="protein sequence ID" value="XP_022661992"/>
    <property type="gene ID" value="LOC111250677"/>
</dbReference>
<dbReference type="InParanoid" id="A0A7M7MAI6"/>
<evidence type="ECO:0000256" key="2">
    <source>
        <dbReference type="ARBA" id="ARBA00022737"/>
    </source>
</evidence>
<dbReference type="RefSeq" id="XP_022661991.1">
    <property type="nucleotide sequence ID" value="XM_022806256.1"/>
</dbReference>
<dbReference type="OMA" id="SECEEYV"/>
<dbReference type="KEGG" id="vde:111250677"/>
<feature type="compositionally biased region" description="Acidic residues" evidence="6">
    <location>
        <begin position="98"/>
        <end position="119"/>
    </location>
</feature>
<evidence type="ECO:0000313" key="8">
    <source>
        <dbReference type="EnsemblMetazoa" id="XP_022661991"/>
    </source>
</evidence>
<keyword evidence="1" id="KW-0479">Metal-binding</keyword>
<keyword evidence="3 5" id="KW-0863">Zinc-finger</keyword>
<dbReference type="GO" id="GO:0000981">
    <property type="term" value="F:DNA-binding transcription factor activity, RNA polymerase II-specific"/>
    <property type="evidence" value="ECO:0007669"/>
    <property type="project" value="TreeGrafter"/>
</dbReference>
<dbReference type="SUPFAM" id="SSF57667">
    <property type="entry name" value="beta-beta-alpha zinc fingers"/>
    <property type="match status" value="4"/>
</dbReference>
<dbReference type="Gene3D" id="3.30.160.60">
    <property type="entry name" value="Classic Zinc Finger"/>
    <property type="match status" value="3"/>
</dbReference>
<dbReference type="GO" id="GO:0000977">
    <property type="term" value="F:RNA polymerase II transcription regulatory region sequence-specific DNA binding"/>
    <property type="evidence" value="ECO:0007669"/>
    <property type="project" value="TreeGrafter"/>
</dbReference>
<dbReference type="GeneID" id="111250677"/>
<name>A0A7M7MAI6_VARDE</name>
<feature type="domain" description="C2H2-type" evidence="7">
    <location>
        <begin position="283"/>
        <end position="310"/>
    </location>
</feature>
<evidence type="ECO:0000256" key="1">
    <source>
        <dbReference type="ARBA" id="ARBA00022723"/>
    </source>
</evidence>
<dbReference type="PROSITE" id="PS50157">
    <property type="entry name" value="ZINC_FINGER_C2H2_2"/>
    <property type="match status" value="3"/>
</dbReference>
<accession>A0A7M7MAI6</accession>
<dbReference type="PANTHER" id="PTHR24379:SF127">
    <property type="entry name" value="BLOODY FINGERS-RELATED"/>
    <property type="match status" value="1"/>
</dbReference>
<proteinExistence type="predicted"/>
<feature type="domain" description="C2H2-type" evidence="7">
    <location>
        <begin position="167"/>
        <end position="196"/>
    </location>
</feature>
<dbReference type="InterPro" id="IPR036236">
    <property type="entry name" value="Znf_C2H2_sf"/>
</dbReference>
<keyword evidence="2" id="KW-0677">Repeat</keyword>
<evidence type="ECO:0000259" key="7">
    <source>
        <dbReference type="PROSITE" id="PS50157"/>
    </source>
</evidence>
<evidence type="ECO:0000256" key="3">
    <source>
        <dbReference type="ARBA" id="ARBA00022771"/>
    </source>
</evidence>
<evidence type="ECO:0000256" key="5">
    <source>
        <dbReference type="PROSITE-ProRule" id="PRU00042"/>
    </source>
</evidence>
<dbReference type="AlphaFoldDB" id="A0A7M7MAI6"/>
<dbReference type="PROSITE" id="PS00028">
    <property type="entry name" value="ZINC_FINGER_C2H2_1"/>
    <property type="match status" value="4"/>
</dbReference>
<organism evidence="8 9">
    <name type="scientific">Varroa destructor</name>
    <name type="common">Honeybee mite</name>
    <dbReference type="NCBI Taxonomy" id="109461"/>
    <lineage>
        <taxon>Eukaryota</taxon>
        <taxon>Metazoa</taxon>
        <taxon>Ecdysozoa</taxon>
        <taxon>Arthropoda</taxon>
        <taxon>Chelicerata</taxon>
        <taxon>Arachnida</taxon>
        <taxon>Acari</taxon>
        <taxon>Parasitiformes</taxon>
        <taxon>Mesostigmata</taxon>
        <taxon>Gamasina</taxon>
        <taxon>Dermanyssoidea</taxon>
        <taxon>Varroidae</taxon>
        <taxon>Varroa</taxon>
    </lineage>
</organism>
<dbReference type="GO" id="GO:0005634">
    <property type="term" value="C:nucleus"/>
    <property type="evidence" value="ECO:0007669"/>
    <property type="project" value="TreeGrafter"/>
</dbReference>
<dbReference type="InterPro" id="IPR013087">
    <property type="entry name" value="Znf_C2H2_type"/>
</dbReference>
<dbReference type="Pfam" id="PF00096">
    <property type="entry name" value="zf-C2H2"/>
    <property type="match status" value="1"/>
</dbReference>
<evidence type="ECO:0000256" key="4">
    <source>
        <dbReference type="ARBA" id="ARBA00022833"/>
    </source>
</evidence>
<reference evidence="8" key="1">
    <citation type="submission" date="2021-01" db="UniProtKB">
        <authorList>
            <consortium name="EnsemblMetazoa"/>
        </authorList>
    </citation>
    <scope>IDENTIFICATION</scope>
</reference>
<keyword evidence="9" id="KW-1185">Reference proteome</keyword>
<evidence type="ECO:0000313" key="9">
    <source>
        <dbReference type="Proteomes" id="UP000594260"/>
    </source>
</evidence>
<dbReference type="OrthoDB" id="30289at2759"/>